<dbReference type="AlphaFoldDB" id="A0A4Q2AEN2"/>
<protein>
    <recommendedName>
        <fullName evidence="3">CHAT domain-containing protein</fullName>
    </recommendedName>
</protein>
<comment type="caution">
    <text evidence="1">The sequence shown here is derived from an EMBL/GenBank/DDBJ whole genome shotgun (WGS) entry which is preliminary data.</text>
</comment>
<proteinExistence type="predicted"/>
<evidence type="ECO:0000313" key="1">
    <source>
        <dbReference type="EMBL" id="RXV67815.1"/>
    </source>
</evidence>
<reference evidence="1 2" key="1">
    <citation type="submission" date="2018-08" db="EMBL/GenBank/DDBJ databases">
        <title>Mountain-cultivated ginseng endophyte, Burkholderia stabilis and its activity against ginseng root rot disease.</title>
        <authorList>
            <person name="Tapan Kumar M."/>
            <person name="Bae H."/>
            <person name="Shanmugam G."/>
            <person name="Jeon J."/>
        </authorList>
    </citation>
    <scope>NUCLEOTIDE SEQUENCE [LARGE SCALE GENOMIC DNA]</scope>
    <source>
        <strain evidence="1 2">EB159</strain>
    </source>
</reference>
<organism evidence="1 2">
    <name type="scientific">Burkholderia stabilis</name>
    <dbReference type="NCBI Taxonomy" id="95485"/>
    <lineage>
        <taxon>Bacteria</taxon>
        <taxon>Pseudomonadati</taxon>
        <taxon>Pseudomonadota</taxon>
        <taxon>Betaproteobacteria</taxon>
        <taxon>Burkholderiales</taxon>
        <taxon>Burkholderiaceae</taxon>
        <taxon>Burkholderia</taxon>
        <taxon>Burkholderia cepacia complex</taxon>
    </lineage>
</organism>
<gene>
    <name evidence="1" type="ORF">D1006_21505</name>
</gene>
<dbReference type="EMBL" id="QWEX01000002">
    <property type="protein sequence ID" value="RXV67815.1"/>
    <property type="molecule type" value="Genomic_DNA"/>
</dbReference>
<accession>A0A4Q2AEN2</accession>
<evidence type="ECO:0008006" key="3">
    <source>
        <dbReference type="Google" id="ProtNLM"/>
    </source>
</evidence>
<dbReference type="Proteomes" id="UP000289650">
    <property type="component" value="Unassembled WGS sequence"/>
</dbReference>
<sequence>MRTLINPRFLERIDSPEKGRIEGLKLASDISLELMHSGGLPLSMRFDTSRVPVLPGNLYLSTCIMPPRILPLATFREVLVVRSFQSNDPLRNYLEKAISIFLEKPTPFAINVTFIDVETEDDFVDALADYKGSVLIFDGHGTYNSEIGEGTIVIGGQAIDVWKLRPRCSVPPILIFSACDTQPLDGSHSSVATAALTLGAHTVLATNLPIDGWLAALFVGRLLYRMAALLPVAVQHQSTFTWRNFVAGMIRMSYVTEIIGLLKKHEKKRIKELLSAACSSMQMYRSTINTPTGLTKWSKTYQNKSDVLPPKSDVTLSAGLQ</sequence>
<evidence type="ECO:0000313" key="2">
    <source>
        <dbReference type="Proteomes" id="UP000289650"/>
    </source>
</evidence>
<name>A0A4Q2AEN2_9BURK</name>